<dbReference type="PANTHER" id="PTHR42028:SF1">
    <property type="entry name" value="YALI0E30657P"/>
    <property type="match status" value="1"/>
</dbReference>
<evidence type="ECO:0000313" key="5">
    <source>
        <dbReference type="EMBL" id="EON65262.1"/>
    </source>
</evidence>
<keyword evidence="3" id="KW-0732">Signal</keyword>
<evidence type="ECO:0000256" key="3">
    <source>
        <dbReference type="SAM" id="SignalP"/>
    </source>
</evidence>
<feature type="region of interest" description="Disordered" evidence="1">
    <location>
        <begin position="46"/>
        <end position="139"/>
    </location>
</feature>
<name>R7YTK8_CONA1</name>
<dbReference type="HOGENOM" id="CLU_058864_0_0_1"/>
<feature type="chain" id="PRO_5004450109" description="DUF7137 domain-containing protein" evidence="3">
    <location>
        <begin position="20"/>
        <end position="315"/>
    </location>
</feature>
<sequence>MRPTQLIATVVAFSSLTSAWPWPESLGELKAVQNIEAMLYRRQNTATARQTAEPTAEETSAESAAASETTAAEETATATASGSEAVPTSDEAAATSDSPDSESTATTTGTRRTTGTITATGSARSGTRTAGNNTATSTEFDARLPAGGISMITPAAISGAQYYKIGDYVSFAWNYTSLEVTPTAIDILASCSANQATYTLALNQTVEPTGSLVWNTKDTDDKDPLLTSTYTLIIYDSESEVSAAPAAGYLAPFRQFSFGMYQPQKYTPLAQFNCATCLKNGGISSIERQALTVIGGMGVITVLSFTWFAGGFGVF</sequence>
<keyword evidence="2" id="KW-0812">Transmembrane</keyword>
<dbReference type="InterPro" id="IPR055561">
    <property type="entry name" value="DUF7137"/>
</dbReference>
<dbReference type="STRING" id="1168221.R7YTK8"/>
<organism evidence="5 6">
    <name type="scientific">Coniosporium apollinis (strain CBS 100218)</name>
    <name type="common">Rock-inhabiting black yeast</name>
    <dbReference type="NCBI Taxonomy" id="1168221"/>
    <lineage>
        <taxon>Eukaryota</taxon>
        <taxon>Fungi</taxon>
        <taxon>Dikarya</taxon>
        <taxon>Ascomycota</taxon>
        <taxon>Pezizomycotina</taxon>
        <taxon>Dothideomycetes</taxon>
        <taxon>Dothideomycetes incertae sedis</taxon>
        <taxon>Coniosporium</taxon>
    </lineage>
</organism>
<evidence type="ECO:0000256" key="2">
    <source>
        <dbReference type="SAM" id="Phobius"/>
    </source>
</evidence>
<dbReference type="OrthoDB" id="2435509at2759"/>
<proteinExistence type="predicted"/>
<feature type="compositionally biased region" description="Low complexity" evidence="1">
    <location>
        <begin position="61"/>
        <end position="85"/>
    </location>
</feature>
<dbReference type="RefSeq" id="XP_007780579.1">
    <property type="nucleotide sequence ID" value="XM_007782389.1"/>
</dbReference>
<keyword evidence="2" id="KW-0472">Membrane</keyword>
<accession>R7YTK8</accession>
<dbReference type="OMA" id="WGWNYTN"/>
<evidence type="ECO:0000259" key="4">
    <source>
        <dbReference type="Pfam" id="PF23585"/>
    </source>
</evidence>
<keyword evidence="2" id="KW-1133">Transmembrane helix</keyword>
<feature type="domain" description="DUF7137" evidence="4">
    <location>
        <begin position="144"/>
        <end position="276"/>
    </location>
</feature>
<protein>
    <recommendedName>
        <fullName evidence="4">DUF7137 domain-containing protein</fullName>
    </recommendedName>
</protein>
<feature type="compositionally biased region" description="Polar residues" evidence="1">
    <location>
        <begin position="128"/>
        <end position="139"/>
    </location>
</feature>
<dbReference type="eggNOG" id="ENOG502S1CS">
    <property type="taxonomic scope" value="Eukaryota"/>
</dbReference>
<feature type="signal peptide" evidence="3">
    <location>
        <begin position="1"/>
        <end position="19"/>
    </location>
</feature>
<dbReference type="AlphaFoldDB" id="R7YTK8"/>
<feature type="compositionally biased region" description="Low complexity" evidence="1">
    <location>
        <begin position="103"/>
        <end position="127"/>
    </location>
</feature>
<dbReference type="GeneID" id="19901811"/>
<dbReference type="Pfam" id="PF23585">
    <property type="entry name" value="DUF7137"/>
    <property type="match status" value="1"/>
</dbReference>
<evidence type="ECO:0000256" key="1">
    <source>
        <dbReference type="SAM" id="MobiDB-lite"/>
    </source>
</evidence>
<dbReference type="PANTHER" id="PTHR42028">
    <property type="entry name" value="CHROMOSOME 1, WHOLE GENOME SHOTGUN SEQUENCE"/>
    <property type="match status" value="1"/>
</dbReference>
<dbReference type="EMBL" id="JH767573">
    <property type="protein sequence ID" value="EON65262.1"/>
    <property type="molecule type" value="Genomic_DNA"/>
</dbReference>
<gene>
    <name evidence="5" type="ORF">W97_04500</name>
</gene>
<evidence type="ECO:0000313" key="6">
    <source>
        <dbReference type="Proteomes" id="UP000016924"/>
    </source>
</evidence>
<dbReference type="Proteomes" id="UP000016924">
    <property type="component" value="Unassembled WGS sequence"/>
</dbReference>
<reference evidence="6" key="1">
    <citation type="submission" date="2012-06" db="EMBL/GenBank/DDBJ databases">
        <title>The genome sequence of Coniosporium apollinis CBS 100218.</title>
        <authorList>
            <consortium name="The Broad Institute Genome Sequencing Platform"/>
            <person name="Cuomo C."/>
            <person name="Gorbushina A."/>
            <person name="Noack S."/>
            <person name="Walker B."/>
            <person name="Young S.K."/>
            <person name="Zeng Q."/>
            <person name="Gargeya S."/>
            <person name="Fitzgerald M."/>
            <person name="Haas B."/>
            <person name="Abouelleil A."/>
            <person name="Alvarado L."/>
            <person name="Arachchi H.M."/>
            <person name="Berlin A.M."/>
            <person name="Chapman S.B."/>
            <person name="Goldberg J."/>
            <person name="Griggs A."/>
            <person name="Gujja S."/>
            <person name="Hansen M."/>
            <person name="Howarth C."/>
            <person name="Imamovic A."/>
            <person name="Larimer J."/>
            <person name="McCowan C."/>
            <person name="Montmayeur A."/>
            <person name="Murphy C."/>
            <person name="Neiman D."/>
            <person name="Pearson M."/>
            <person name="Priest M."/>
            <person name="Roberts A."/>
            <person name="Saif S."/>
            <person name="Shea T."/>
            <person name="Sisk P."/>
            <person name="Sykes S."/>
            <person name="Wortman J."/>
            <person name="Nusbaum C."/>
            <person name="Birren B."/>
        </authorList>
    </citation>
    <scope>NUCLEOTIDE SEQUENCE [LARGE SCALE GENOMIC DNA]</scope>
    <source>
        <strain evidence="6">CBS 100218</strain>
    </source>
</reference>
<feature type="transmembrane region" description="Helical" evidence="2">
    <location>
        <begin position="290"/>
        <end position="314"/>
    </location>
</feature>
<keyword evidence="6" id="KW-1185">Reference proteome</keyword>